<keyword evidence="1" id="KW-0175">Coiled coil</keyword>
<evidence type="ECO:0000313" key="3">
    <source>
        <dbReference type="EMBL" id="GAG07601.1"/>
    </source>
</evidence>
<feature type="non-terminal residue" evidence="3">
    <location>
        <position position="1"/>
    </location>
</feature>
<feature type="non-terminal residue" evidence="3">
    <location>
        <position position="269"/>
    </location>
</feature>
<protein>
    <recommendedName>
        <fullName evidence="4">Outer membrane lipoprotein BamD-like domain-containing protein</fullName>
    </recommendedName>
</protein>
<dbReference type="Pfam" id="PF13174">
    <property type="entry name" value="TPR_6"/>
    <property type="match status" value="1"/>
</dbReference>
<evidence type="ECO:0000256" key="1">
    <source>
        <dbReference type="SAM" id="Coils"/>
    </source>
</evidence>
<reference evidence="3" key="1">
    <citation type="journal article" date="2014" name="Front. Microbiol.">
        <title>High frequency of phylogenetically diverse reductive dehalogenase-homologous genes in deep subseafloor sedimentary metagenomes.</title>
        <authorList>
            <person name="Kawai M."/>
            <person name="Futagami T."/>
            <person name="Toyoda A."/>
            <person name="Takaki Y."/>
            <person name="Nishi S."/>
            <person name="Hori S."/>
            <person name="Arai W."/>
            <person name="Tsubouchi T."/>
            <person name="Morono Y."/>
            <person name="Uchiyama I."/>
            <person name="Ito T."/>
            <person name="Fujiyama A."/>
            <person name="Inagaki F."/>
            <person name="Takami H."/>
        </authorList>
    </citation>
    <scope>NUCLEOTIDE SEQUENCE</scope>
    <source>
        <strain evidence="3">Expedition CK06-06</strain>
    </source>
</reference>
<dbReference type="AlphaFoldDB" id="X0W4G6"/>
<sequence>PAQVKLQQISNLKELNKKISTLRAQLGLMVEEAEEPVGEGVVAESRESGKVQGKAQEETDPAGVGIDTAKVRQELAHALYRLGEIQLFEMEIHDTALEIMAEIVLSFDDTEVAAQAAYVLYVHTRDYPEQAAFWRALLLEQYHDSPYGLLLSDKGFTSGDPVLDSLTALIDEKVSQSPRQALILFREIRDRFGTEQSCFAIAYIYDEYLDQLDSAITTYDEYLLLYPSGVYGKDAGERLEFLRRIKAGLSSPLKEISADTGQIIEDSTR</sequence>
<proteinExistence type="predicted"/>
<dbReference type="EMBL" id="BARS01024414">
    <property type="protein sequence ID" value="GAG07601.1"/>
    <property type="molecule type" value="Genomic_DNA"/>
</dbReference>
<accession>X0W4G6</accession>
<feature type="region of interest" description="Disordered" evidence="2">
    <location>
        <begin position="37"/>
        <end position="61"/>
    </location>
</feature>
<name>X0W4G6_9ZZZZ</name>
<feature type="coiled-coil region" evidence="1">
    <location>
        <begin position="5"/>
        <end position="32"/>
    </location>
</feature>
<dbReference type="InterPro" id="IPR019734">
    <property type="entry name" value="TPR_rpt"/>
</dbReference>
<organism evidence="3">
    <name type="scientific">marine sediment metagenome</name>
    <dbReference type="NCBI Taxonomy" id="412755"/>
    <lineage>
        <taxon>unclassified sequences</taxon>
        <taxon>metagenomes</taxon>
        <taxon>ecological metagenomes</taxon>
    </lineage>
</organism>
<gene>
    <name evidence="3" type="ORF">S01H1_38758</name>
</gene>
<evidence type="ECO:0000256" key="2">
    <source>
        <dbReference type="SAM" id="MobiDB-lite"/>
    </source>
</evidence>
<comment type="caution">
    <text evidence="3">The sequence shown here is derived from an EMBL/GenBank/DDBJ whole genome shotgun (WGS) entry which is preliminary data.</text>
</comment>
<evidence type="ECO:0008006" key="4">
    <source>
        <dbReference type="Google" id="ProtNLM"/>
    </source>
</evidence>